<dbReference type="InterPro" id="IPR009689">
    <property type="entry name" value="DUF1280"/>
</dbReference>
<accession>A0A914CUW3</accession>
<organism evidence="2 3">
    <name type="scientific">Acrobeloides nanus</name>
    <dbReference type="NCBI Taxonomy" id="290746"/>
    <lineage>
        <taxon>Eukaryota</taxon>
        <taxon>Metazoa</taxon>
        <taxon>Ecdysozoa</taxon>
        <taxon>Nematoda</taxon>
        <taxon>Chromadorea</taxon>
        <taxon>Rhabditida</taxon>
        <taxon>Tylenchina</taxon>
        <taxon>Cephalobomorpha</taxon>
        <taxon>Cephaloboidea</taxon>
        <taxon>Cephalobidae</taxon>
        <taxon>Acrobeloides</taxon>
    </lineage>
</organism>
<keyword evidence="1" id="KW-0175">Coiled coil</keyword>
<name>A0A914CUW3_9BILA</name>
<reference evidence="3" key="1">
    <citation type="submission" date="2022-11" db="UniProtKB">
        <authorList>
            <consortium name="WormBaseParasite"/>
        </authorList>
    </citation>
    <scope>IDENTIFICATION</scope>
</reference>
<dbReference type="AlphaFoldDB" id="A0A914CUW3"/>
<feature type="coiled-coil region" evidence="1">
    <location>
        <begin position="30"/>
        <end position="71"/>
    </location>
</feature>
<evidence type="ECO:0000313" key="3">
    <source>
        <dbReference type="WBParaSite" id="ACRNAN_scaffold1435.g20917.t1"/>
    </source>
</evidence>
<dbReference type="Proteomes" id="UP000887540">
    <property type="component" value="Unplaced"/>
</dbReference>
<evidence type="ECO:0000256" key="1">
    <source>
        <dbReference type="SAM" id="Coils"/>
    </source>
</evidence>
<feature type="coiled-coil region" evidence="1">
    <location>
        <begin position="333"/>
        <end position="360"/>
    </location>
</feature>
<sequence>MVNKIRRKLSQLVGRAGGRPSNIPAQSSTVEDLNARITLLEQLNKDLNHKNSELEDENSRLRDELHKLIVSTKEVNVYDLDGNPTGERLLVTTVNNLSEILEQRLSNLSYSNQFKIFVDKRYENEIWLCLSGDTGAGVTKLSVIVGNVATVNSYENCTVIGQYCGVDTIENLFSAFGELAAQANSMHYVSINGHTYKLHWFNVGDIPYTLAVGGRKGASSKFPFVQCKCQRKKGTTFHNQDVQQCIVRTKEELMTQNIKEGQLKAPLFTNIEPIDYIAGQLHLFLGIGTTLIDDIEKHLNQLDALNVSAIQLAQMKETRNKVGKEIQYKFKEQESIEEKLERTKCELETLQSIIQMLTSRIYGTPREETIERIKYSGCCAHQQLGTDEPICFEDIGYSIPDEWLKCECINEHKWMHRWCMGITEHDYQEQGPEMIHSKINTLRRKICSNDLRTIHERTMKCLWMENYLHDTERNDTETSNGMTLGPSSETHEITPLQQVPTNSQGIHTARNRVRETMSIASQAFIETVEGVGYCLSGGCIKQAESSALVTEEAYEPDYLKQRIEELEEIEKENKRNAAANEAEWHEMMSRNNEQPTSIESPSLVPGIHQFISLLDTSKDYSHTRTTDQEVPWLDKGYHFREKSTRDIVGPSISHTEDVLSDIVGPSTSHTDAIWSWPSAGKISP</sequence>
<dbReference type="Pfam" id="PF06918">
    <property type="entry name" value="DUF1280"/>
    <property type="match status" value="1"/>
</dbReference>
<dbReference type="PANTHER" id="PTHR31424:SF3">
    <property type="entry name" value="RING-TYPE DOMAIN-CONTAINING PROTEIN"/>
    <property type="match status" value="1"/>
</dbReference>
<keyword evidence="2" id="KW-1185">Reference proteome</keyword>
<dbReference type="WBParaSite" id="ACRNAN_scaffold1435.g20917.t1">
    <property type="protein sequence ID" value="ACRNAN_scaffold1435.g20917.t1"/>
    <property type="gene ID" value="ACRNAN_scaffold1435.g20917"/>
</dbReference>
<dbReference type="PANTHER" id="PTHR31424">
    <property type="entry name" value="PROTEIN CBG23806"/>
    <property type="match status" value="1"/>
</dbReference>
<evidence type="ECO:0000313" key="2">
    <source>
        <dbReference type="Proteomes" id="UP000887540"/>
    </source>
</evidence>
<proteinExistence type="predicted"/>
<protein>
    <submittedName>
        <fullName evidence="3">Uncharacterized protein</fullName>
    </submittedName>
</protein>